<protein>
    <submittedName>
        <fullName evidence="1">Uncharacterized protein</fullName>
    </submittedName>
</protein>
<accession>A0A4Y2ILP5</accession>
<organism evidence="1 2">
    <name type="scientific">Araneus ventricosus</name>
    <name type="common">Orbweaver spider</name>
    <name type="synonym">Epeira ventricosa</name>
    <dbReference type="NCBI Taxonomy" id="182803"/>
    <lineage>
        <taxon>Eukaryota</taxon>
        <taxon>Metazoa</taxon>
        <taxon>Ecdysozoa</taxon>
        <taxon>Arthropoda</taxon>
        <taxon>Chelicerata</taxon>
        <taxon>Arachnida</taxon>
        <taxon>Araneae</taxon>
        <taxon>Araneomorphae</taxon>
        <taxon>Entelegynae</taxon>
        <taxon>Araneoidea</taxon>
        <taxon>Araneidae</taxon>
        <taxon>Araneus</taxon>
    </lineage>
</organism>
<name>A0A4Y2ILP5_ARAVE</name>
<dbReference type="AlphaFoldDB" id="A0A4Y2ILP5"/>
<proteinExistence type="predicted"/>
<sequence>MRGRQISKRAVASLGGIIMEGLWTSPPVIGVGPCPGDRLLGHPCLSIPSIAAAVIQMARILRQGGGRSRFSGYMQSFIGTRPRRVVTDIPIAFYCSKMI</sequence>
<comment type="caution">
    <text evidence="1">The sequence shown here is derived from an EMBL/GenBank/DDBJ whole genome shotgun (WGS) entry which is preliminary data.</text>
</comment>
<dbReference type="EMBL" id="BGPR01002778">
    <property type="protein sequence ID" value="GBM78771.1"/>
    <property type="molecule type" value="Genomic_DNA"/>
</dbReference>
<evidence type="ECO:0000313" key="2">
    <source>
        <dbReference type="Proteomes" id="UP000499080"/>
    </source>
</evidence>
<evidence type="ECO:0000313" key="1">
    <source>
        <dbReference type="EMBL" id="GBM78771.1"/>
    </source>
</evidence>
<reference evidence="1 2" key="1">
    <citation type="journal article" date="2019" name="Sci. Rep.">
        <title>Orb-weaving spider Araneus ventricosus genome elucidates the spidroin gene catalogue.</title>
        <authorList>
            <person name="Kono N."/>
            <person name="Nakamura H."/>
            <person name="Ohtoshi R."/>
            <person name="Moran D.A.P."/>
            <person name="Shinohara A."/>
            <person name="Yoshida Y."/>
            <person name="Fujiwara M."/>
            <person name="Mori M."/>
            <person name="Tomita M."/>
            <person name="Arakawa K."/>
        </authorList>
    </citation>
    <scope>NUCLEOTIDE SEQUENCE [LARGE SCALE GENOMIC DNA]</scope>
</reference>
<keyword evidence="2" id="KW-1185">Reference proteome</keyword>
<gene>
    <name evidence="1" type="ORF">AVEN_7165_1</name>
</gene>
<dbReference type="Proteomes" id="UP000499080">
    <property type="component" value="Unassembled WGS sequence"/>
</dbReference>